<dbReference type="PANTHER" id="PTHR13061:SF29">
    <property type="entry name" value="GAMMA CARBONIC ANHYDRASE-LIKE 1, MITOCHONDRIAL-RELATED"/>
    <property type="match status" value="1"/>
</dbReference>
<dbReference type="EMBL" id="UINC01223640">
    <property type="protein sequence ID" value="SVE52923.1"/>
    <property type="molecule type" value="Genomic_DNA"/>
</dbReference>
<reference evidence="1" key="1">
    <citation type="submission" date="2018-05" db="EMBL/GenBank/DDBJ databases">
        <authorList>
            <person name="Lanie J.A."/>
            <person name="Ng W.-L."/>
            <person name="Kazmierczak K.M."/>
            <person name="Andrzejewski T.M."/>
            <person name="Davidsen T.M."/>
            <person name="Wayne K.J."/>
            <person name="Tettelin H."/>
            <person name="Glass J.I."/>
            <person name="Rusch D."/>
            <person name="Podicherti R."/>
            <person name="Tsui H.-C.T."/>
            <person name="Winkler M.E."/>
        </authorList>
    </citation>
    <scope>NUCLEOTIDE SEQUENCE</scope>
</reference>
<dbReference type="InterPro" id="IPR001451">
    <property type="entry name" value="Hexapep"/>
</dbReference>
<accession>A0A383E949</accession>
<protein>
    <recommendedName>
        <fullName evidence="2">Gamma carbonic anhydrase family protein</fullName>
    </recommendedName>
</protein>
<organism evidence="1">
    <name type="scientific">marine metagenome</name>
    <dbReference type="NCBI Taxonomy" id="408172"/>
    <lineage>
        <taxon>unclassified sequences</taxon>
        <taxon>metagenomes</taxon>
        <taxon>ecological metagenomes</taxon>
    </lineage>
</organism>
<gene>
    <name evidence="1" type="ORF">METZ01_LOCUS505777</name>
</gene>
<dbReference type="Gene3D" id="2.160.10.10">
    <property type="entry name" value="Hexapeptide repeat proteins"/>
    <property type="match status" value="1"/>
</dbReference>
<proteinExistence type="predicted"/>
<evidence type="ECO:0008006" key="2">
    <source>
        <dbReference type="Google" id="ProtNLM"/>
    </source>
</evidence>
<dbReference type="Pfam" id="PF00132">
    <property type="entry name" value="Hexapep"/>
    <property type="match status" value="1"/>
</dbReference>
<sequence length="176" mass="19178">MPIYSLGEKKPQLPKNELYWVAPDAHVIGDVILGKDVGIWFGSVLRGDNDVIKIGNETNIQENTIIHVDPDTPVTIGNNCTIGHNAIIHGCTIGNNSLVGMGATILNNAKIGNNCLVGAGALVTEKKEFPDGWLIVGSPAKAVRELNQEMIDNMTRSSKHYVANFKKFVKEMEEIK</sequence>
<dbReference type="AlphaFoldDB" id="A0A383E949"/>
<dbReference type="PANTHER" id="PTHR13061">
    <property type="entry name" value="DYNACTIN SUBUNIT P25"/>
    <property type="match status" value="1"/>
</dbReference>
<dbReference type="InterPro" id="IPR050484">
    <property type="entry name" value="Transf_Hexapept/Carb_Anhydrase"/>
</dbReference>
<name>A0A383E949_9ZZZZ</name>
<dbReference type="InterPro" id="IPR047324">
    <property type="entry name" value="LbH_gamma_CA-like"/>
</dbReference>
<dbReference type="SUPFAM" id="SSF51161">
    <property type="entry name" value="Trimeric LpxA-like enzymes"/>
    <property type="match status" value="1"/>
</dbReference>
<evidence type="ECO:0000313" key="1">
    <source>
        <dbReference type="EMBL" id="SVE52923.1"/>
    </source>
</evidence>
<dbReference type="CDD" id="cd04645">
    <property type="entry name" value="LbH_gamma_CA_like"/>
    <property type="match status" value="1"/>
</dbReference>
<dbReference type="InterPro" id="IPR011004">
    <property type="entry name" value="Trimer_LpxA-like_sf"/>
</dbReference>